<keyword evidence="7" id="KW-0411">Iron-sulfur</keyword>
<geneLocation type="plasmid" evidence="11">
    <name>pmc64a</name>
</geneLocation>
<dbReference type="SMART" id="SM00491">
    <property type="entry name" value="HELICc2"/>
    <property type="match status" value="1"/>
</dbReference>
<evidence type="ECO:0000256" key="2">
    <source>
        <dbReference type="ARBA" id="ARBA00022741"/>
    </source>
</evidence>
<dbReference type="InterPro" id="IPR027417">
    <property type="entry name" value="P-loop_NTPase"/>
</dbReference>
<dbReference type="GO" id="GO:0016818">
    <property type="term" value="F:hydrolase activity, acting on acid anhydrides, in phosphorus-containing anhydrides"/>
    <property type="evidence" value="ECO:0007669"/>
    <property type="project" value="InterPro"/>
</dbReference>
<dbReference type="InterPro" id="IPR010614">
    <property type="entry name" value="RAD3-like_helicase_DEAD"/>
</dbReference>
<dbReference type="PROSITE" id="PS51193">
    <property type="entry name" value="HELICASE_ATP_BIND_2"/>
    <property type="match status" value="1"/>
</dbReference>
<dbReference type="GO" id="GO:0009432">
    <property type="term" value="P:SOS response"/>
    <property type="evidence" value="ECO:0007669"/>
    <property type="project" value="TreeGrafter"/>
</dbReference>
<keyword evidence="1" id="KW-0479">Metal-binding</keyword>
<dbReference type="GO" id="GO:0006281">
    <property type="term" value="P:DNA repair"/>
    <property type="evidence" value="ECO:0007669"/>
    <property type="project" value="TreeGrafter"/>
</dbReference>
<dbReference type="Gene3D" id="3.40.50.300">
    <property type="entry name" value="P-loop containing nucleotide triphosphate hydrolases"/>
    <property type="match status" value="2"/>
</dbReference>
<name>A0AAE6SPJ6_AERME</name>
<evidence type="ECO:0000256" key="7">
    <source>
        <dbReference type="ARBA" id="ARBA00023014"/>
    </source>
</evidence>
<keyword evidence="2" id="KW-0547">Nucleotide-binding</keyword>
<evidence type="ECO:0000256" key="8">
    <source>
        <dbReference type="ARBA" id="ARBA00023235"/>
    </source>
</evidence>
<dbReference type="EMBL" id="CP047963">
    <property type="protein sequence ID" value="QHQ53560.1"/>
    <property type="molecule type" value="Genomic_DNA"/>
</dbReference>
<dbReference type="PANTHER" id="PTHR11472">
    <property type="entry name" value="DNA REPAIR DEAD HELICASE RAD3/XP-D SUBFAMILY MEMBER"/>
    <property type="match status" value="1"/>
</dbReference>
<keyword evidence="4" id="KW-0347">Helicase</keyword>
<gene>
    <name evidence="10" type="ORF">GWI30_22145</name>
</gene>
<dbReference type="InterPro" id="IPR014001">
    <property type="entry name" value="Helicase_ATP-bd"/>
</dbReference>
<dbReference type="InterPro" id="IPR014013">
    <property type="entry name" value="Helic_SF1/SF2_ATP-bd_DinG/Rad3"/>
</dbReference>
<reference evidence="10 11" key="1">
    <citation type="submission" date="2020-01" db="EMBL/GenBank/DDBJ databases">
        <title>Complete genome of Aeromonas media MC64.</title>
        <authorList>
            <person name="Cao G."/>
            <person name="Fu J."/>
            <person name="Zhong C."/>
        </authorList>
    </citation>
    <scope>NUCLEOTIDE SEQUENCE [LARGE SCALE GENOMIC DNA]</scope>
    <source>
        <strain evidence="10 11">MC64</strain>
        <plasmid evidence="11">pmc64a</plasmid>
    </source>
</reference>
<keyword evidence="10" id="KW-0614">Plasmid</keyword>
<dbReference type="SUPFAM" id="SSF52540">
    <property type="entry name" value="P-loop containing nucleoside triphosphate hydrolases"/>
    <property type="match status" value="1"/>
</dbReference>
<sequence>MPGFTRPSTAAVANNAKTLQSALADKAELYQALAAHFSGFRVRPGQQQLSDAVTEGLFSRQLIACEAGTGVGKTMGYLLGAAPFLLDGSKRLLISTNTIALQNQLIQKDLPLFAAAVMPSIKIALAKSGKHYLCPHRVLSLLNRARKGDEVDQTELDLDTQGQKARHPQRPKIDPNLLIQVEEIWHQFDEGTFDGDLDTLGLGGEHQVNPFLSRIDNQCAGKQRCEQGDRCPFYEARDKLKRANVIVANHAFVTTCLLNDVTLFGDLDSLMVVIDEAHHFHDVLRNAMCNRFELDQIQEKLNVIANLLKDHRTLQNKGKLDYYDKQTLEAAYPALTLLEQAGQRLDHDMGQLGTFLSQNFAVLRGELRDRYDNPDQWLLGFEANEPVLARLFEQAMQASQTVLNRLTGYESRVQQLLNRLAEQLQSTNKKRSVEMLNSCEDLAIDITNIQKTLARFVEHDQYHCRADRIAAGHVRWITRTNNGTSIELASNPLYVANTFEQQLVSQVAGVVMVSATLSALGDMSFFAERLGISSQRGHRLLRVQSSFDYSKVSISAPFYNGDPNHASHSSKVAAYLCDHTLQRHRAVLLLFSSQRQLEEVYQALPHAVRQRVLCQRQLSKDALIKQHCQRIETGAISILFGLDGLAEGVDLPGHYLTCVIISKLPFSALNEPLLQHEQNVIEANGRNSFSELMLPLCSQKLIQSCGRLIRSEEDYGEIVLLDSRVNTKQYARRLLKALPMYKQ</sequence>
<dbReference type="Pfam" id="PF13307">
    <property type="entry name" value="Helicase_C_2"/>
    <property type="match status" value="1"/>
</dbReference>
<dbReference type="RefSeq" id="WP_161507907.1">
    <property type="nucleotide sequence ID" value="NZ_CAWPID010000002.1"/>
</dbReference>
<evidence type="ECO:0000313" key="11">
    <source>
        <dbReference type="Proteomes" id="UP000463871"/>
    </source>
</evidence>
<keyword evidence="6" id="KW-0408">Iron</keyword>
<dbReference type="PANTHER" id="PTHR11472:SF59">
    <property type="entry name" value="ATP-DEPENDENT DNA HELICASE DING"/>
    <property type="match status" value="1"/>
</dbReference>
<organism evidence="10 11">
    <name type="scientific">Aeromonas media</name>
    <dbReference type="NCBI Taxonomy" id="651"/>
    <lineage>
        <taxon>Bacteria</taxon>
        <taxon>Pseudomonadati</taxon>
        <taxon>Pseudomonadota</taxon>
        <taxon>Gammaproteobacteria</taxon>
        <taxon>Aeromonadales</taxon>
        <taxon>Aeromonadaceae</taxon>
        <taxon>Aeromonas</taxon>
    </lineage>
</organism>
<dbReference type="SMART" id="SM00487">
    <property type="entry name" value="DEXDc"/>
    <property type="match status" value="1"/>
</dbReference>
<evidence type="ECO:0000313" key="10">
    <source>
        <dbReference type="EMBL" id="QHQ53560.1"/>
    </source>
</evidence>
<evidence type="ECO:0000256" key="5">
    <source>
        <dbReference type="ARBA" id="ARBA00022840"/>
    </source>
</evidence>
<dbReference type="InterPro" id="IPR006555">
    <property type="entry name" value="ATP-dep_Helicase_C"/>
</dbReference>
<dbReference type="Proteomes" id="UP000463871">
    <property type="component" value="Plasmid pMC64A"/>
</dbReference>
<feature type="domain" description="Helicase ATP-binding" evidence="9">
    <location>
        <begin position="32"/>
        <end position="330"/>
    </location>
</feature>
<dbReference type="GO" id="GO:0003678">
    <property type="term" value="F:DNA helicase activity"/>
    <property type="evidence" value="ECO:0007669"/>
    <property type="project" value="InterPro"/>
</dbReference>
<proteinExistence type="predicted"/>
<accession>A0AAE6SPJ6</accession>
<keyword evidence="5" id="KW-0067">ATP-binding</keyword>
<dbReference type="GO" id="GO:0046872">
    <property type="term" value="F:metal ion binding"/>
    <property type="evidence" value="ECO:0007669"/>
    <property type="project" value="UniProtKB-KW"/>
</dbReference>
<evidence type="ECO:0000256" key="4">
    <source>
        <dbReference type="ARBA" id="ARBA00022806"/>
    </source>
</evidence>
<dbReference type="InterPro" id="IPR045028">
    <property type="entry name" value="DinG/Rad3-like"/>
</dbReference>
<keyword evidence="8" id="KW-0413">Isomerase</keyword>
<dbReference type="GO" id="GO:0051539">
    <property type="term" value="F:4 iron, 4 sulfur cluster binding"/>
    <property type="evidence" value="ECO:0007669"/>
    <property type="project" value="TreeGrafter"/>
</dbReference>
<dbReference type="Pfam" id="PF06733">
    <property type="entry name" value="DEAD_2"/>
    <property type="match status" value="1"/>
</dbReference>
<dbReference type="GO" id="GO:0003677">
    <property type="term" value="F:DNA binding"/>
    <property type="evidence" value="ECO:0007669"/>
    <property type="project" value="InterPro"/>
</dbReference>
<dbReference type="GO" id="GO:0005524">
    <property type="term" value="F:ATP binding"/>
    <property type="evidence" value="ECO:0007669"/>
    <property type="project" value="UniProtKB-KW"/>
</dbReference>
<evidence type="ECO:0000259" key="9">
    <source>
        <dbReference type="PROSITE" id="PS51193"/>
    </source>
</evidence>
<evidence type="ECO:0000256" key="6">
    <source>
        <dbReference type="ARBA" id="ARBA00023004"/>
    </source>
</evidence>
<keyword evidence="3" id="KW-0378">Hydrolase</keyword>
<protein>
    <recommendedName>
        <fullName evidence="9">Helicase ATP-binding domain-containing protein</fullName>
    </recommendedName>
</protein>
<evidence type="ECO:0000256" key="3">
    <source>
        <dbReference type="ARBA" id="ARBA00022801"/>
    </source>
</evidence>
<dbReference type="GO" id="GO:0033677">
    <property type="term" value="F:DNA/RNA helicase activity"/>
    <property type="evidence" value="ECO:0007669"/>
    <property type="project" value="TreeGrafter"/>
</dbReference>
<evidence type="ECO:0000256" key="1">
    <source>
        <dbReference type="ARBA" id="ARBA00022723"/>
    </source>
</evidence>
<dbReference type="AlphaFoldDB" id="A0AAE6SPJ6"/>